<dbReference type="RefSeq" id="WP_057626867.1">
    <property type="nucleotide sequence ID" value="NZ_LDJJ01000009.1"/>
</dbReference>
<keyword evidence="6 13" id="KW-0067">ATP-binding</keyword>
<comment type="catalytic activity">
    <reaction evidence="13">
        <text>ATP + H2O + 4 H(+)(in) = ADP + phosphate + 5 H(+)(out)</text>
        <dbReference type="Rhea" id="RHEA:57720"/>
        <dbReference type="ChEBI" id="CHEBI:15377"/>
        <dbReference type="ChEBI" id="CHEBI:15378"/>
        <dbReference type="ChEBI" id="CHEBI:30616"/>
        <dbReference type="ChEBI" id="CHEBI:43474"/>
        <dbReference type="ChEBI" id="CHEBI:456216"/>
        <dbReference type="EC" id="7.1.2.2"/>
    </reaction>
</comment>
<dbReference type="EC" id="7.1.2.2" evidence="13"/>
<keyword evidence="9 13" id="KW-0472">Membrane</keyword>
<dbReference type="AlphaFoldDB" id="A0A0R0CYX4"/>
<evidence type="ECO:0000313" key="16">
    <source>
        <dbReference type="Proteomes" id="UP000051863"/>
    </source>
</evidence>
<dbReference type="NCBIfam" id="TIGR01039">
    <property type="entry name" value="atpD"/>
    <property type="match status" value="1"/>
</dbReference>
<evidence type="ECO:0000256" key="11">
    <source>
        <dbReference type="ARBA" id="ARBA00023310"/>
    </source>
</evidence>
<keyword evidence="3 13" id="KW-1003">Cell membrane</keyword>
<dbReference type="PANTHER" id="PTHR15184:SF71">
    <property type="entry name" value="ATP SYNTHASE SUBUNIT BETA, MITOCHONDRIAL"/>
    <property type="match status" value="1"/>
</dbReference>
<name>A0A0R0CYX4_9GAMM</name>
<organism evidence="15 16">
    <name type="scientific">Stenotrophomonas terrae</name>
    <dbReference type="NCBI Taxonomy" id="405446"/>
    <lineage>
        <taxon>Bacteria</taxon>
        <taxon>Pseudomonadati</taxon>
        <taxon>Pseudomonadota</taxon>
        <taxon>Gammaproteobacteria</taxon>
        <taxon>Lysobacterales</taxon>
        <taxon>Lysobacteraceae</taxon>
        <taxon>Stenotrophomonas</taxon>
    </lineage>
</organism>
<dbReference type="GO" id="GO:0045259">
    <property type="term" value="C:proton-transporting ATP synthase complex"/>
    <property type="evidence" value="ECO:0007669"/>
    <property type="project" value="UniProtKB-KW"/>
</dbReference>
<dbReference type="Pfam" id="PF00006">
    <property type="entry name" value="ATP-synt_ab"/>
    <property type="match status" value="1"/>
</dbReference>
<accession>A0A0R0CYX4</accession>
<dbReference type="CDD" id="cd01133">
    <property type="entry name" value="F1-ATPase_beta_CD"/>
    <property type="match status" value="1"/>
</dbReference>
<dbReference type="GO" id="GO:0005524">
    <property type="term" value="F:ATP binding"/>
    <property type="evidence" value="ECO:0007669"/>
    <property type="project" value="UniProtKB-UniRule"/>
</dbReference>
<keyword evidence="5 13" id="KW-0375">Hydrogen ion transport</keyword>
<dbReference type="InterPro" id="IPR003593">
    <property type="entry name" value="AAA+_ATPase"/>
</dbReference>
<evidence type="ECO:0000256" key="12">
    <source>
        <dbReference type="ARBA" id="ARBA00024342"/>
    </source>
</evidence>
<dbReference type="SUPFAM" id="SSF52540">
    <property type="entry name" value="P-loop containing nucleoside triphosphate hydrolases"/>
    <property type="match status" value="1"/>
</dbReference>
<dbReference type="FunFam" id="1.10.1140.10:FF:000001">
    <property type="entry name" value="ATP synthase subunit beta"/>
    <property type="match status" value="1"/>
</dbReference>
<dbReference type="InterPro" id="IPR000194">
    <property type="entry name" value="ATPase_F1/V1/A1_a/bsu_nucl-bd"/>
</dbReference>
<reference evidence="15 16" key="1">
    <citation type="submission" date="2015-05" db="EMBL/GenBank/DDBJ databases">
        <title>Genome sequencing and analysis of members of genus Stenotrophomonas.</title>
        <authorList>
            <person name="Patil P.P."/>
            <person name="Midha S."/>
            <person name="Patil P.B."/>
        </authorList>
    </citation>
    <scope>NUCLEOTIDE SEQUENCE [LARGE SCALE GENOMIC DNA]</scope>
    <source>
        <strain evidence="15 16">DSM 18941</strain>
    </source>
</reference>
<keyword evidence="2 13" id="KW-0813">Transport</keyword>
<evidence type="ECO:0000256" key="8">
    <source>
        <dbReference type="ARBA" id="ARBA00023065"/>
    </source>
</evidence>
<dbReference type="OrthoDB" id="9801639at2"/>
<evidence type="ECO:0000313" key="15">
    <source>
        <dbReference type="EMBL" id="KRG71358.1"/>
    </source>
</evidence>
<feature type="domain" description="AAA+ ATPase" evidence="14">
    <location>
        <begin position="140"/>
        <end position="385"/>
    </location>
</feature>
<dbReference type="CDD" id="cd18115">
    <property type="entry name" value="ATP-synt_F1_beta_N"/>
    <property type="match status" value="1"/>
</dbReference>
<dbReference type="Pfam" id="PF02874">
    <property type="entry name" value="ATP-synt_ab_N"/>
    <property type="match status" value="1"/>
</dbReference>
<proteinExistence type="inferred from homology"/>
<comment type="subcellular location">
    <subcellularLocation>
        <location evidence="13">Cell membrane</location>
        <topology evidence="13">Peripheral membrane protein</topology>
    </subcellularLocation>
    <subcellularLocation>
        <location evidence="1">Membrane</location>
        <topology evidence="1">Peripheral membrane protein</topology>
    </subcellularLocation>
</comment>
<dbReference type="InterPro" id="IPR005722">
    <property type="entry name" value="ATP_synth_F1_bsu"/>
</dbReference>
<dbReference type="InterPro" id="IPR036121">
    <property type="entry name" value="ATPase_F1/V1/A1_a/bsu_N_sf"/>
</dbReference>
<dbReference type="PROSITE" id="PS00152">
    <property type="entry name" value="ATPASE_ALPHA_BETA"/>
    <property type="match status" value="1"/>
</dbReference>
<dbReference type="InterPro" id="IPR020003">
    <property type="entry name" value="ATPase_a/bsu_AS"/>
</dbReference>
<dbReference type="InterPro" id="IPR055190">
    <property type="entry name" value="ATP-synt_VA_C"/>
</dbReference>
<dbReference type="FunFam" id="3.40.50.300:FF:000004">
    <property type="entry name" value="ATP synthase subunit beta"/>
    <property type="match status" value="1"/>
</dbReference>
<comment type="similarity">
    <text evidence="12">Belongs to the ATPase alpha/beta chains family. T3SS ATPase subfamily.</text>
</comment>
<evidence type="ECO:0000256" key="3">
    <source>
        <dbReference type="ARBA" id="ARBA00022475"/>
    </source>
</evidence>
<dbReference type="CDD" id="cd18110">
    <property type="entry name" value="ATP-synt_F1_beta_C"/>
    <property type="match status" value="1"/>
</dbReference>
<dbReference type="SMART" id="SM00382">
    <property type="entry name" value="AAA"/>
    <property type="match status" value="1"/>
</dbReference>
<evidence type="ECO:0000256" key="5">
    <source>
        <dbReference type="ARBA" id="ARBA00022781"/>
    </source>
</evidence>
<evidence type="ECO:0000256" key="1">
    <source>
        <dbReference type="ARBA" id="ARBA00004170"/>
    </source>
</evidence>
<sequence>MSQGKIVQIIGAVVDVEFPRSDVPKVYDALKVDNTEITLEVQQQLGDGIVRAIALGSTDGLKRGLVATNTNRAISVPVGAGTLGRIMDVLGRPIDEAGPVQASDSWEIHRAAPSYEDQSSSTELLETGIKVIDLMCPFAKGGKVGLFGGAGVGKTVNMMELINNIAKAHSGLSVFAGVGERTREGNDFYHEMKDSNVLDKVAMVYGQMNEPPGNRLRVALTGLTMAEYFRDEKDASGKGKDVLLFVDNIYRYTLAGTEVSALLGRMPSAVGYQPTLAEEMGVLQERITSTKSGSITSIQAVYVPADDLTDPSPATTFAHLDSTVTLSRSIASLGIYPAVDPLDSTSRQMDPQVIGTEHYDTAQRVQQTLQKYKELKDIIAILGMDELSQEDKESVSRARKIERFFSQPFHVAEVFTGSPGKYVPLKDTIRGFKAIVDGEYDHLPEQAFYMVGSIEEAVEKAKKMAEKA</sequence>
<dbReference type="PANTHER" id="PTHR15184">
    <property type="entry name" value="ATP SYNTHASE"/>
    <property type="match status" value="1"/>
</dbReference>
<dbReference type="Gene3D" id="1.10.1140.10">
    <property type="entry name" value="Bovine Mitochondrial F1-atpase, Atp Synthase Beta Chain, Chain D, domain 3"/>
    <property type="match status" value="1"/>
</dbReference>
<dbReference type="Gene3D" id="2.40.10.170">
    <property type="match status" value="1"/>
</dbReference>
<evidence type="ECO:0000256" key="4">
    <source>
        <dbReference type="ARBA" id="ARBA00022741"/>
    </source>
</evidence>
<dbReference type="EMBL" id="LDJJ01000009">
    <property type="protein sequence ID" value="KRG71358.1"/>
    <property type="molecule type" value="Genomic_DNA"/>
</dbReference>
<keyword evidence="10 13" id="KW-0139">CF(1)</keyword>
<dbReference type="PATRIC" id="fig|405446.3.peg.3882"/>
<keyword evidence="8 13" id="KW-0406">Ion transport</keyword>
<keyword evidence="4 13" id="KW-0547">Nucleotide-binding</keyword>
<evidence type="ECO:0000256" key="6">
    <source>
        <dbReference type="ARBA" id="ARBA00022840"/>
    </source>
</evidence>
<dbReference type="Proteomes" id="UP000051863">
    <property type="component" value="Unassembled WGS sequence"/>
</dbReference>
<comment type="caution">
    <text evidence="15">The sequence shown here is derived from an EMBL/GenBank/DDBJ whole genome shotgun (WGS) entry which is preliminary data.</text>
</comment>
<evidence type="ECO:0000256" key="7">
    <source>
        <dbReference type="ARBA" id="ARBA00022967"/>
    </source>
</evidence>
<evidence type="ECO:0000256" key="9">
    <source>
        <dbReference type="ARBA" id="ARBA00023136"/>
    </source>
</evidence>
<dbReference type="InterPro" id="IPR024034">
    <property type="entry name" value="ATPase_F1/V1_b/a_C"/>
</dbReference>
<keyword evidence="7 13" id="KW-1278">Translocase</keyword>
<dbReference type="Pfam" id="PF22919">
    <property type="entry name" value="ATP-synt_VA_C"/>
    <property type="match status" value="1"/>
</dbReference>
<dbReference type="InterPro" id="IPR027417">
    <property type="entry name" value="P-loop_NTPase"/>
</dbReference>
<evidence type="ECO:0000256" key="13">
    <source>
        <dbReference type="HAMAP-Rule" id="MF_01347"/>
    </source>
</evidence>
<dbReference type="GO" id="GO:0005886">
    <property type="term" value="C:plasma membrane"/>
    <property type="evidence" value="ECO:0007669"/>
    <property type="project" value="UniProtKB-SubCell"/>
</dbReference>
<dbReference type="InterPro" id="IPR050053">
    <property type="entry name" value="ATPase_alpha/beta_chains"/>
</dbReference>
<dbReference type="HAMAP" id="MF_01347">
    <property type="entry name" value="ATP_synth_beta_bact"/>
    <property type="match status" value="1"/>
</dbReference>
<evidence type="ECO:0000259" key="14">
    <source>
        <dbReference type="SMART" id="SM00382"/>
    </source>
</evidence>
<feature type="binding site" evidence="13">
    <location>
        <begin position="148"/>
        <end position="155"/>
    </location>
    <ligand>
        <name>ATP</name>
        <dbReference type="ChEBI" id="CHEBI:30616"/>
    </ligand>
</feature>
<dbReference type="Gene3D" id="3.40.50.300">
    <property type="entry name" value="P-loop containing nucleotide triphosphate hydrolases"/>
    <property type="match status" value="1"/>
</dbReference>
<keyword evidence="16" id="KW-1185">Reference proteome</keyword>
<gene>
    <name evidence="13" type="primary">atpD</name>
    <name evidence="15" type="ORF">ABB27_03680</name>
</gene>
<dbReference type="GO" id="GO:0046933">
    <property type="term" value="F:proton-transporting ATP synthase activity, rotational mechanism"/>
    <property type="evidence" value="ECO:0007669"/>
    <property type="project" value="UniProtKB-UniRule"/>
</dbReference>
<keyword evidence="11 13" id="KW-0066">ATP synthesis</keyword>
<dbReference type="InterPro" id="IPR004100">
    <property type="entry name" value="ATPase_F1/V1/A1_a/bsu_N"/>
</dbReference>
<dbReference type="SUPFAM" id="SSF50615">
    <property type="entry name" value="N-terminal domain of alpha and beta subunits of F1 ATP synthase"/>
    <property type="match status" value="1"/>
</dbReference>
<dbReference type="SUPFAM" id="SSF47917">
    <property type="entry name" value="C-terminal domain of alpha and beta subunits of F1 ATP synthase"/>
    <property type="match status" value="1"/>
</dbReference>
<evidence type="ECO:0000256" key="2">
    <source>
        <dbReference type="ARBA" id="ARBA00022448"/>
    </source>
</evidence>
<comment type="function">
    <text evidence="13">Produces ATP from ADP in the presence of a proton gradient across the membrane. The catalytic sites are hosted primarily by the beta subunits.</text>
</comment>
<evidence type="ECO:0000256" key="10">
    <source>
        <dbReference type="ARBA" id="ARBA00023196"/>
    </source>
</evidence>
<protein>
    <recommendedName>
        <fullName evidence="13">ATP synthase subunit beta</fullName>
        <ecNumber evidence="13">7.1.2.2</ecNumber>
    </recommendedName>
    <alternativeName>
        <fullName evidence="13">ATP synthase F1 sector subunit beta</fullName>
    </alternativeName>
    <alternativeName>
        <fullName evidence="13">F-ATPase subunit beta</fullName>
    </alternativeName>
</protein>